<feature type="compositionally biased region" description="Low complexity" evidence="1">
    <location>
        <begin position="11"/>
        <end position="35"/>
    </location>
</feature>
<feature type="region of interest" description="Disordered" evidence="1">
    <location>
        <begin position="546"/>
        <end position="591"/>
    </location>
</feature>
<feature type="region of interest" description="Disordered" evidence="1">
    <location>
        <begin position="316"/>
        <end position="479"/>
    </location>
</feature>
<feature type="compositionally biased region" description="Polar residues" evidence="1">
    <location>
        <begin position="574"/>
        <end position="590"/>
    </location>
</feature>
<feature type="compositionally biased region" description="Low complexity" evidence="1">
    <location>
        <begin position="187"/>
        <end position="201"/>
    </location>
</feature>
<feature type="region of interest" description="Disordered" evidence="1">
    <location>
        <begin position="756"/>
        <end position="775"/>
    </location>
</feature>
<gene>
    <name evidence="2" type="ORF">PV09_07282</name>
</gene>
<dbReference type="RefSeq" id="XP_016211108.1">
    <property type="nucleotide sequence ID" value="XM_016361032.1"/>
</dbReference>
<feature type="compositionally biased region" description="Polar residues" evidence="1">
    <location>
        <begin position="549"/>
        <end position="558"/>
    </location>
</feature>
<dbReference type="VEuPathDB" id="FungiDB:PV09_07282"/>
<feature type="region of interest" description="Disordered" evidence="1">
    <location>
        <begin position="976"/>
        <end position="1000"/>
    </location>
</feature>
<feature type="region of interest" description="Disordered" evidence="1">
    <location>
        <begin position="1"/>
        <end position="119"/>
    </location>
</feature>
<feature type="compositionally biased region" description="Polar residues" evidence="1">
    <location>
        <begin position="714"/>
        <end position="745"/>
    </location>
</feature>
<feature type="compositionally biased region" description="Low complexity" evidence="1">
    <location>
        <begin position="690"/>
        <end position="705"/>
    </location>
</feature>
<dbReference type="EMBL" id="KN847556">
    <property type="protein sequence ID" value="KIW01239.1"/>
    <property type="molecule type" value="Genomic_DNA"/>
</dbReference>
<feature type="compositionally biased region" description="Polar residues" evidence="1">
    <location>
        <begin position="100"/>
        <end position="115"/>
    </location>
</feature>
<proteinExistence type="predicted"/>
<feature type="region of interest" description="Disordered" evidence="1">
    <location>
        <begin position="144"/>
        <end position="283"/>
    </location>
</feature>
<protein>
    <submittedName>
        <fullName evidence="2">Uncharacterized protein</fullName>
    </submittedName>
</protein>
<evidence type="ECO:0000313" key="3">
    <source>
        <dbReference type="Proteomes" id="UP000053259"/>
    </source>
</evidence>
<feature type="compositionally biased region" description="Polar residues" evidence="1">
    <location>
        <begin position="762"/>
        <end position="775"/>
    </location>
</feature>
<feature type="compositionally biased region" description="Low complexity" evidence="1">
    <location>
        <begin position="932"/>
        <end position="948"/>
    </location>
</feature>
<feature type="compositionally biased region" description="Low complexity" evidence="1">
    <location>
        <begin position="872"/>
        <end position="890"/>
    </location>
</feature>
<dbReference type="STRING" id="253628.A0A0D2APZ5"/>
<keyword evidence="3" id="KW-1185">Reference proteome</keyword>
<reference evidence="2 3" key="1">
    <citation type="submission" date="2015-01" db="EMBL/GenBank/DDBJ databases">
        <title>The Genome Sequence of Ochroconis gallopava CBS43764.</title>
        <authorList>
            <consortium name="The Broad Institute Genomics Platform"/>
            <person name="Cuomo C."/>
            <person name="de Hoog S."/>
            <person name="Gorbushina A."/>
            <person name="Stielow B."/>
            <person name="Teixiera M."/>
            <person name="Abouelleil A."/>
            <person name="Chapman S.B."/>
            <person name="Priest M."/>
            <person name="Young S.K."/>
            <person name="Wortman J."/>
            <person name="Nusbaum C."/>
            <person name="Birren B."/>
        </authorList>
    </citation>
    <scope>NUCLEOTIDE SEQUENCE [LARGE SCALE GENOMIC DNA]</scope>
    <source>
        <strain evidence="2 3">CBS 43764</strain>
    </source>
</reference>
<feature type="compositionally biased region" description="Low complexity" evidence="1">
    <location>
        <begin position="229"/>
        <end position="245"/>
    </location>
</feature>
<evidence type="ECO:0000256" key="1">
    <source>
        <dbReference type="SAM" id="MobiDB-lite"/>
    </source>
</evidence>
<organism evidence="2 3">
    <name type="scientific">Verruconis gallopava</name>
    <dbReference type="NCBI Taxonomy" id="253628"/>
    <lineage>
        <taxon>Eukaryota</taxon>
        <taxon>Fungi</taxon>
        <taxon>Dikarya</taxon>
        <taxon>Ascomycota</taxon>
        <taxon>Pezizomycotina</taxon>
        <taxon>Dothideomycetes</taxon>
        <taxon>Pleosporomycetidae</taxon>
        <taxon>Venturiales</taxon>
        <taxon>Sympoventuriaceae</taxon>
        <taxon>Verruconis</taxon>
    </lineage>
</organism>
<dbReference type="GeneID" id="27315255"/>
<feature type="compositionally biased region" description="Polar residues" evidence="1">
    <location>
        <begin position="144"/>
        <end position="157"/>
    </location>
</feature>
<dbReference type="AlphaFoldDB" id="A0A0D2APZ5"/>
<feature type="region of interest" description="Disordered" evidence="1">
    <location>
        <begin position="689"/>
        <end position="747"/>
    </location>
</feature>
<sequence>MGSVTPDMRLPSDTKTSTSTASTTTTPTTSAPATTRVHLSHHLQQQQHLPTQSEIPVLAHDDENDHLPPARPVPVLSASSARNNLAKPSDQHQHSRPRTAPSQSKSRDNNSSNNAAFEPPIPKIAIFADALSLKKLREQYQTIRKSPTLPDLSQPNDNLKRPQSRRVYSATPNLASPRLPETDVDSKTSSSSKRAPASRSSNGVDTGKGPPPALVTRSSSYTGFDPARRAQSPAAAAFAQQRQKPYSLRPLATETSRPSSDSFDLQSPRDRQSSDFFSPLSPGVATSGFESSLEAIMDQQSTYSDAQEYLEDRTSKYTGGLSTGQGVSSGAGTEASGRSTEDLFLNEAQDGPSPTGTQDMSTGHLERPLSGRGRSNPQRTSLPVSSKSRRDSMGSLESGARSMLPATERSYVGQRRASVNSTPPSMNSSLRNPTSLSADSRFNSSMYRSRYAASNTTPQHSSRRPSVPGDTASVYSRPSLYRPSKLNQYSTRDFDSISMADSPLEHRAFALRAEHNDEAESVVSGMQSEMLARLQELDKRMRRMEQEKLVSTGSNGSNERPKTATTATTPLTTMSSSPRNQFKTGRSPQDSVIGAPAAATAYPVLHQTLERCRSVLSTEVYRALELVTSDALELALLTGNSGAGGGAPGSNSVVNGGFTSERQLRRKADNVVRSLQDLCVELCKLDTSERAAPSSRPGTSSGRPVSVHDAPPLSVTNRSSLVRAQSRASSVEPSTAATSDTTRVVSSRALDRIEARRASMNMGVSNSPREASEGFNRNSIQLSTSVETTPTSQQQTGTISKLPRSGTSLLRSRRAQTEEPEEESSPRPISRAATEIGTLRKRQNRLSGSHLQRTSREYTSNVPLPNSSPVGATTMPATATTVSTPPTSSSLRRITGTSLRNESPRSASFASSLLREPRRAITMLEKSPEPESPATPTTPVTPGKTTSAGVGEEDSNASGGNRRLLRRSLGLYTSGARASLGLGLGKRAERRTVVAGASGE</sequence>
<dbReference type="InParanoid" id="A0A0D2APZ5"/>
<feature type="compositionally biased region" description="Polar residues" evidence="1">
    <location>
        <begin position="845"/>
        <end position="871"/>
    </location>
</feature>
<accession>A0A0D2APZ5</accession>
<feature type="compositionally biased region" description="Polar residues" evidence="1">
    <location>
        <begin position="783"/>
        <end position="810"/>
    </location>
</feature>
<dbReference type="OrthoDB" id="5369729at2759"/>
<feature type="compositionally biased region" description="Polar residues" evidence="1">
    <location>
        <begin position="891"/>
        <end position="911"/>
    </location>
</feature>
<dbReference type="HOGENOM" id="CLU_299795_0_0_1"/>
<feature type="region of interest" description="Disordered" evidence="1">
    <location>
        <begin position="924"/>
        <end position="963"/>
    </location>
</feature>
<feature type="compositionally biased region" description="Polar residues" evidence="1">
    <location>
        <begin position="352"/>
        <end position="361"/>
    </location>
</feature>
<evidence type="ECO:0000313" key="2">
    <source>
        <dbReference type="EMBL" id="KIW01239.1"/>
    </source>
</evidence>
<feature type="compositionally biased region" description="Basic and acidic residues" evidence="1">
    <location>
        <begin position="59"/>
        <end position="68"/>
    </location>
</feature>
<dbReference type="Proteomes" id="UP000053259">
    <property type="component" value="Unassembled WGS sequence"/>
</dbReference>
<feature type="region of interest" description="Disordered" evidence="1">
    <location>
        <begin position="783"/>
        <end position="911"/>
    </location>
</feature>
<feature type="compositionally biased region" description="Polar residues" evidence="1">
    <location>
        <begin position="417"/>
        <end position="460"/>
    </location>
</feature>
<feature type="compositionally biased region" description="Polar residues" evidence="1">
    <location>
        <begin position="253"/>
        <end position="265"/>
    </location>
</feature>
<feature type="compositionally biased region" description="Low complexity" evidence="1">
    <location>
        <begin position="563"/>
        <end position="573"/>
    </location>
</feature>
<feature type="compositionally biased region" description="Polar residues" evidence="1">
    <location>
        <begin position="373"/>
        <end position="386"/>
    </location>
</feature>
<name>A0A0D2APZ5_9PEZI</name>